<comment type="caution">
    <text evidence="3">The sequence shown here is derived from an EMBL/GenBank/DDBJ whole genome shotgun (WGS) entry which is preliminary data.</text>
</comment>
<feature type="transmembrane region" description="Helical" evidence="1">
    <location>
        <begin position="129"/>
        <end position="151"/>
    </location>
</feature>
<keyword evidence="1" id="KW-0812">Transmembrane</keyword>
<dbReference type="RefSeq" id="WP_310222205.1">
    <property type="nucleotide sequence ID" value="NZ_JAVDWV010000003.1"/>
</dbReference>
<evidence type="ECO:0000259" key="2">
    <source>
        <dbReference type="PROSITE" id="PS50043"/>
    </source>
</evidence>
<dbReference type="SMART" id="SM00421">
    <property type="entry name" value="HTH_LUXR"/>
    <property type="match status" value="1"/>
</dbReference>
<dbReference type="PRINTS" id="PR00038">
    <property type="entry name" value="HTHLUXR"/>
</dbReference>
<accession>A0ABU1WXS2</accession>
<proteinExistence type="predicted"/>
<evidence type="ECO:0000313" key="3">
    <source>
        <dbReference type="EMBL" id="MDR7154108.1"/>
    </source>
</evidence>
<sequence>MLEDRIAKLSDVQKQCLRLAASGRSSKEIAPEVGLSHQTVDQYIHRARVTLGAENRRDAARILMEAESAQPFKQFELKPSRLDDPQDSAIVDLPAAEPVTLVERIGLPPIGGKTNDLTVQQRLYAIARIAFFLMITATAIIIISKGAFVVLS</sequence>
<keyword evidence="3" id="KW-0238">DNA-binding</keyword>
<evidence type="ECO:0000256" key="1">
    <source>
        <dbReference type="SAM" id="Phobius"/>
    </source>
</evidence>
<feature type="domain" description="HTH luxR-type" evidence="2">
    <location>
        <begin position="2"/>
        <end position="67"/>
    </location>
</feature>
<gene>
    <name evidence="3" type="ORF">J2W40_000911</name>
</gene>
<protein>
    <submittedName>
        <fullName evidence="3">DNA-binding CsgD family transcriptional regulator</fullName>
    </submittedName>
</protein>
<dbReference type="InterPro" id="IPR036388">
    <property type="entry name" value="WH-like_DNA-bd_sf"/>
</dbReference>
<organism evidence="3 4">
    <name type="scientific">Sphingobium xenophagum</name>
    <dbReference type="NCBI Taxonomy" id="121428"/>
    <lineage>
        <taxon>Bacteria</taxon>
        <taxon>Pseudomonadati</taxon>
        <taxon>Pseudomonadota</taxon>
        <taxon>Alphaproteobacteria</taxon>
        <taxon>Sphingomonadales</taxon>
        <taxon>Sphingomonadaceae</taxon>
        <taxon>Sphingobium</taxon>
    </lineage>
</organism>
<dbReference type="GO" id="GO:0003677">
    <property type="term" value="F:DNA binding"/>
    <property type="evidence" value="ECO:0007669"/>
    <property type="project" value="UniProtKB-KW"/>
</dbReference>
<dbReference type="CDD" id="cd06170">
    <property type="entry name" value="LuxR_C_like"/>
    <property type="match status" value="1"/>
</dbReference>
<reference evidence="3 4" key="1">
    <citation type="submission" date="2023-07" db="EMBL/GenBank/DDBJ databases">
        <title>Sorghum-associated microbial communities from plants grown in Nebraska, USA.</title>
        <authorList>
            <person name="Schachtman D."/>
        </authorList>
    </citation>
    <scope>NUCLEOTIDE SEQUENCE [LARGE SCALE GENOMIC DNA]</scope>
    <source>
        <strain evidence="3 4">4256</strain>
    </source>
</reference>
<name>A0ABU1WXS2_SPHXE</name>
<keyword evidence="1" id="KW-1133">Transmembrane helix</keyword>
<dbReference type="InterPro" id="IPR016032">
    <property type="entry name" value="Sig_transdc_resp-reg_C-effctor"/>
</dbReference>
<dbReference type="Gene3D" id="1.10.10.10">
    <property type="entry name" value="Winged helix-like DNA-binding domain superfamily/Winged helix DNA-binding domain"/>
    <property type="match status" value="1"/>
</dbReference>
<dbReference type="EMBL" id="JAVDWV010000003">
    <property type="protein sequence ID" value="MDR7154108.1"/>
    <property type="molecule type" value="Genomic_DNA"/>
</dbReference>
<dbReference type="Pfam" id="PF00196">
    <property type="entry name" value="GerE"/>
    <property type="match status" value="1"/>
</dbReference>
<evidence type="ECO:0000313" key="4">
    <source>
        <dbReference type="Proteomes" id="UP001267638"/>
    </source>
</evidence>
<keyword evidence="4" id="KW-1185">Reference proteome</keyword>
<dbReference type="Proteomes" id="UP001267638">
    <property type="component" value="Unassembled WGS sequence"/>
</dbReference>
<keyword evidence="1" id="KW-0472">Membrane</keyword>
<dbReference type="InterPro" id="IPR000792">
    <property type="entry name" value="Tscrpt_reg_LuxR_C"/>
</dbReference>
<dbReference type="PROSITE" id="PS50043">
    <property type="entry name" value="HTH_LUXR_2"/>
    <property type="match status" value="1"/>
</dbReference>
<dbReference type="SUPFAM" id="SSF46894">
    <property type="entry name" value="C-terminal effector domain of the bipartite response regulators"/>
    <property type="match status" value="1"/>
</dbReference>